<reference evidence="2 3" key="1">
    <citation type="journal article" date="2009" name="Stand. Genomic Sci.">
        <title>Complete genome sequence of Pedobacter heparinus type strain (HIM 762-3).</title>
        <authorList>
            <person name="Han C."/>
            <person name="Spring S."/>
            <person name="Lapidus A."/>
            <person name="Del Rio T.G."/>
            <person name="Tice H."/>
            <person name="Copeland A."/>
            <person name="Cheng J.F."/>
            <person name="Lucas S."/>
            <person name="Chen F."/>
            <person name="Nolan M."/>
            <person name="Bruce D."/>
            <person name="Goodwin L."/>
            <person name="Pitluck S."/>
            <person name="Ivanova N."/>
            <person name="Mavromatis K."/>
            <person name="Mikhailova N."/>
            <person name="Pati A."/>
            <person name="Chen A."/>
            <person name="Palaniappan K."/>
            <person name="Land M."/>
            <person name="Hauser L."/>
            <person name="Chang Y.J."/>
            <person name="Jeffries C.C."/>
            <person name="Saunders E."/>
            <person name="Chertkov O."/>
            <person name="Brettin T."/>
            <person name="Goker M."/>
            <person name="Rohde M."/>
            <person name="Bristow J."/>
            <person name="Eisen J.A."/>
            <person name="Markowitz V."/>
            <person name="Hugenholtz P."/>
            <person name="Kyrpides N.C."/>
            <person name="Klenk H.P."/>
            <person name="Detter J.C."/>
        </authorList>
    </citation>
    <scope>NUCLEOTIDE SEQUENCE [LARGE SCALE GENOMIC DNA]</scope>
    <source>
        <strain evidence="3">ATCC 13125 / DSM 2366 / CIP 104194 / JCM 7457 / NBRC 12017 / NCIMB 9290 / NRRL B-14731 / HIM 762-3</strain>
    </source>
</reference>
<dbReference type="Proteomes" id="UP000000852">
    <property type="component" value="Chromosome"/>
</dbReference>
<dbReference type="RefSeq" id="WP_012780524.1">
    <property type="nucleotide sequence ID" value="NC_013061.1"/>
</dbReference>
<feature type="signal peptide" evidence="1">
    <location>
        <begin position="1"/>
        <end position="31"/>
    </location>
</feature>
<evidence type="ECO:0000256" key="1">
    <source>
        <dbReference type="SAM" id="SignalP"/>
    </source>
</evidence>
<evidence type="ECO:0000313" key="2">
    <source>
        <dbReference type="EMBL" id="ACU02571.1"/>
    </source>
</evidence>
<sequence>MENLISKSKFIVKSTLVALAFLFMNAISTSAQTVYVQLGFSPDYSNWSSSFNGYTTHVLYWQDAEATIPASDPYVDINVKYVSRTNCGYKSEQNFTGSTAQIEANGFGQPYWAEDYDYITHETTTTTAWYELRPGTGYQIANEPYLLGGPADYCP</sequence>
<dbReference type="STRING" id="485917.Phep_0347"/>
<feature type="chain" id="PRO_5002971991" evidence="1">
    <location>
        <begin position="32"/>
        <end position="155"/>
    </location>
</feature>
<keyword evidence="3" id="KW-1185">Reference proteome</keyword>
<protein>
    <submittedName>
        <fullName evidence="2">Uncharacterized protein</fullName>
    </submittedName>
</protein>
<dbReference type="HOGENOM" id="CLU_1693805_0_0_10"/>
<evidence type="ECO:0000313" key="3">
    <source>
        <dbReference type="Proteomes" id="UP000000852"/>
    </source>
</evidence>
<keyword evidence="1" id="KW-0732">Signal</keyword>
<name>C6XZ89_PEDHD</name>
<dbReference type="KEGG" id="phe:Phep_0347"/>
<proteinExistence type="predicted"/>
<gene>
    <name evidence="2" type="ordered locus">Phep_0347</name>
</gene>
<dbReference type="EMBL" id="CP001681">
    <property type="protein sequence ID" value="ACU02571.1"/>
    <property type="molecule type" value="Genomic_DNA"/>
</dbReference>
<accession>C6XZ89</accession>
<dbReference type="AlphaFoldDB" id="C6XZ89"/>
<organism evidence="2 3">
    <name type="scientific">Pedobacter heparinus (strain ATCC 13125 / DSM 2366 / CIP 104194 / JCM 7457 / NBRC 12017 / NCIMB 9290 / NRRL B-14731 / HIM 762-3)</name>
    <dbReference type="NCBI Taxonomy" id="485917"/>
    <lineage>
        <taxon>Bacteria</taxon>
        <taxon>Pseudomonadati</taxon>
        <taxon>Bacteroidota</taxon>
        <taxon>Sphingobacteriia</taxon>
        <taxon>Sphingobacteriales</taxon>
        <taxon>Sphingobacteriaceae</taxon>
        <taxon>Pedobacter</taxon>
    </lineage>
</organism>